<keyword evidence="3" id="KW-0808">Transferase</keyword>
<evidence type="ECO:0000259" key="2">
    <source>
        <dbReference type="Pfam" id="PF08242"/>
    </source>
</evidence>
<accession>A0AB35KZX6</accession>
<dbReference type="GO" id="GO:0008168">
    <property type="term" value="F:methyltransferase activity"/>
    <property type="evidence" value="ECO:0007669"/>
    <property type="project" value="UniProtKB-KW"/>
</dbReference>
<dbReference type="SUPFAM" id="SSF53335">
    <property type="entry name" value="S-adenosyl-L-methionine-dependent methyltransferases"/>
    <property type="match status" value="1"/>
</dbReference>
<comment type="caution">
    <text evidence="3">The sequence shown here is derived from an EMBL/GenBank/DDBJ whole genome shotgun (WGS) entry which is preliminary data.</text>
</comment>
<dbReference type="Proteomes" id="UP001159292">
    <property type="component" value="Unassembled WGS sequence"/>
</dbReference>
<dbReference type="Pfam" id="PF08242">
    <property type="entry name" value="Methyltransf_12"/>
    <property type="match status" value="1"/>
</dbReference>
<keyword evidence="1" id="KW-0175">Coiled coil</keyword>
<dbReference type="Gene3D" id="3.40.50.150">
    <property type="entry name" value="Vaccinia Virus protein VP39"/>
    <property type="match status" value="1"/>
</dbReference>
<feature type="coiled-coil region" evidence="1">
    <location>
        <begin position="563"/>
        <end position="611"/>
    </location>
</feature>
<dbReference type="GO" id="GO:0032259">
    <property type="term" value="P:methylation"/>
    <property type="evidence" value="ECO:0007669"/>
    <property type="project" value="UniProtKB-KW"/>
</dbReference>
<keyword evidence="3" id="KW-0489">Methyltransferase</keyword>
<name>A0AB35KZX6_ECTOL</name>
<dbReference type="CDD" id="cd02440">
    <property type="entry name" value="AdoMet_MTases"/>
    <property type="match status" value="1"/>
</dbReference>
<reference evidence="3" key="1">
    <citation type="submission" date="2022-09" db="EMBL/GenBank/DDBJ databases">
        <title>Intensive care unit water sources are persistently colonized with multi-drug resistant bacteria and are the site of extensive horizontal gene transfer of antibiotic resistance genes.</title>
        <authorList>
            <person name="Diorio-Toth L."/>
        </authorList>
    </citation>
    <scope>NUCLEOTIDE SEQUENCE</scope>
    <source>
        <strain evidence="3">GD04000</strain>
    </source>
</reference>
<proteinExistence type="predicted"/>
<dbReference type="PANTHER" id="PTHR43861:SF6">
    <property type="entry name" value="METHYLTRANSFERASE TYPE 11"/>
    <property type="match status" value="1"/>
</dbReference>
<evidence type="ECO:0000256" key="1">
    <source>
        <dbReference type="SAM" id="Coils"/>
    </source>
</evidence>
<evidence type="ECO:0000313" key="4">
    <source>
        <dbReference type="Proteomes" id="UP001159292"/>
    </source>
</evidence>
<feature type="domain" description="Methyltransferase type 12" evidence="2">
    <location>
        <begin position="89"/>
        <end position="187"/>
    </location>
</feature>
<protein>
    <submittedName>
        <fullName evidence="3">Class I SAM-dependent methyltransferase</fullName>
    </submittedName>
</protein>
<gene>
    <name evidence="3" type="ORF">N7671_14325</name>
</gene>
<dbReference type="InterPro" id="IPR013217">
    <property type="entry name" value="Methyltransf_12"/>
</dbReference>
<dbReference type="RefSeq" id="WP_280087341.1">
    <property type="nucleotide sequence ID" value="NZ_JAOEET010000037.1"/>
</dbReference>
<organism evidence="3 4">
    <name type="scientific">Ectopseudomonas oleovorans</name>
    <name type="common">Pseudomonas oleovorans</name>
    <dbReference type="NCBI Taxonomy" id="301"/>
    <lineage>
        <taxon>Bacteria</taxon>
        <taxon>Pseudomonadati</taxon>
        <taxon>Pseudomonadota</taxon>
        <taxon>Gammaproteobacteria</taxon>
        <taxon>Pseudomonadales</taxon>
        <taxon>Pseudomonadaceae</taxon>
        <taxon>Ectopseudomonas</taxon>
    </lineage>
</organism>
<evidence type="ECO:0000313" key="3">
    <source>
        <dbReference type="EMBL" id="MDH0568383.1"/>
    </source>
</evidence>
<dbReference type="EMBL" id="JAOEET010000037">
    <property type="protein sequence ID" value="MDH0568383.1"/>
    <property type="molecule type" value="Genomic_DNA"/>
</dbReference>
<dbReference type="InterPro" id="IPR029063">
    <property type="entry name" value="SAM-dependent_MTases_sf"/>
</dbReference>
<sequence length="673" mass="74686">MSSALAQAGYSYNKETLVWIRHEYAGIAYSDGDEVERRIASIIGHATDLGVLSDELRPHCTDWPSLYHLSGTRANILRPFESELRGDILEIGAGCGAITRFLGECGGNVLALEGSPRRASIARARTRDLDNVTVVCDKFDDFSCDQRFDVVTLIGVLEYANLFTAGAHPTLAMLERVRNFLKPSGRLIIAIENQLGLKYFAGAPEDHIGIPMYGIEARYRNDQPQTFGRKELAGLIKQAGFLSTEFLAPFPDYKLPVSIVTEHGFSCDAFDAAALAWQSVRRDPQLPPVLAFSPELVWPTIVNNELALDLANSFLIVASQAESDILVSSDILAWHFSCDRLAQYAKQAQFIRNDVGDIKVLYRRLSKEIDFWSGQKLFTFNLPTAEPYKHGEPLLQMAVWTVTQDGWHPDDIGKFLLEYIKVLCELLELDLREVKTSKSSKLPGSAFDLTPQNIIVLKTGGYATIDHEWALLEPIELGHLLFRSLITLLNTVTKFGRPRGGEQLTRNGFVFQSMAAAGFHLDENDVERYLQREGDLRSAILGTDRSNYLEWEAGKSLPILRESEALQAQLAATEAAKANAEVLAHDHLAKLEALQAQLAATEAAKANAEVLAFDRLDELNMLRGELESITQVLLTTKDALNISNKRIAKILDSKGYKLLATLRLAPTKDIADV</sequence>
<dbReference type="PANTHER" id="PTHR43861">
    <property type="entry name" value="TRANS-ACONITATE 2-METHYLTRANSFERASE-RELATED"/>
    <property type="match status" value="1"/>
</dbReference>
<dbReference type="AlphaFoldDB" id="A0AB35KZX6"/>